<dbReference type="InterPro" id="IPR050644">
    <property type="entry name" value="PG_Glycine_Bridge_Synth"/>
</dbReference>
<dbReference type="GO" id="GO:0071555">
    <property type="term" value="P:cell wall organization"/>
    <property type="evidence" value="ECO:0007669"/>
    <property type="project" value="UniProtKB-KW"/>
</dbReference>
<gene>
    <name evidence="8" type="ORF">ACD_3C00149G0007</name>
</gene>
<keyword evidence="3" id="KW-0133">Cell shape</keyword>
<dbReference type="PANTHER" id="PTHR36174">
    <property type="entry name" value="LIPID II:GLYCINE GLYCYLTRANSFERASE"/>
    <property type="match status" value="1"/>
</dbReference>
<keyword evidence="7" id="KW-0812">Transmembrane</keyword>
<evidence type="ECO:0000256" key="6">
    <source>
        <dbReference type="ARBA" id="ARBA00023316"/>
    </source>
</evidence>
<name>K2F9J0_9BACT</name>
<keyword evidence="2" id="KW-0808">Transferase</keyword>
<keyword evidence="7" id="KW-1133">Transmembrane helix</keyword>
<evidence type="ECO:0000256" key="2">
    <source>
        <dbReference type="ARBA" id="ARBA00022679"/>
    </source>
</evidence>
<dbReference type="GO" id="GO:0016755">
    <property type="term" value="F:aminoacyltransferase activity"/>
    <property type="evidence" value="ECO:0007669"/>
    <property type="project" value="InterPro"/>
</dbReference>
<dbReference type="GO" id="GO:0008360">
    <property type="term" value="P:regulation of cell shape"/>
    <property type="evidence" value="ECO:0007669"/>
    <property type="project" value="UniProtKB-KW"/>
</dbReference>
<evidence type="ECO:0000256" key="7">
    <source>
        <dbReference type="SAM" id="Phobius"/>
    </source>
</evidence>
<evidence type="ECO:0000256" key="3">
    <source>
        <dbReference type="ARBA" id="ARBA00022960"/>
    </source>
</evidence>
<evidence type="ECO:0000313" key="8">
    <source>
        <dbReference type="EMBL" id="EKE27796.1"/>
    </source>
</evidence>
<dbReference type="SUPFAM" id="SSF55729">
    <property type="entry name" value="Acyl-CoA N-acyltransferases (Nat)"/>
    <property type="match status" value="1"/>
</dbReference>
<dbReference type="Gene3D" id="3.40.630.30">
    <property type="match status" value="1"/>
</dbReference>
<dbReference type="EMBL" id="AMFJ01000423">
    <property type="protein sequence ID" value="EKE27796.1"/>
    <property type="molecule type" value="Genomic_DNA"/>
</dbReference>
<keyword evidence="5" id="KW-0012">Acyltransferase</keyword>
<dbReference type="InterPro" id="IPR003447">
    <property type="entry name" value="FEMABX"/>
</dbReference>
<keyword evidence="6" id="KW-0961">Cell wall biogenesis/degradation</keyword>
<protein>
    <submittedName>
        <fullName evidence="8">FemAB family protein</fullName>
    </submittedName>
</protein>
<keyword evidence="7" id="KW-0472">Membrane</keyword>
<dbReference type="PANTHER" id="PTHR36174:SF1">
    <property type="entry name" value="LIPID II:GLYCINE GLYCYLTRANSFERASE"/>
    <property type="match status" value="1"/>
</dbReference>
<evidence type="ECO:0000256" key="4">
    <source>
        <dbReference type="ARBA" id="ARBA00022984"/>
    </source>
</evidence>
<dbReference type="Pfam" id="PF02388">
    <property type="entry name" value="FemAB"/>
    <property type="match status" value="2"/>
</dbReference>
<accession>K2F9J0</accession>
<dbReference type="InterPro" id="IPR016181">
    <property type="entry name" value="Acyl_CoA_acyltransferase"/>
</dbReference>
<organism evidence="8">
    <name type="scientific">uncultured bacterium</name>
    <name type="common">gcode 4</name>
    <dbReference type="NCBI Taxonomy" id="1234023"/>
    <lineage>
        <taxon>Bacteria</taxon>
        <taxon>environmental samples</taxon>
    </lineage>
</organism>
<dbReference type="GO" id="GO:0009252">
    <property type="term" value="P:peptidoglycan biosynthetic process"/>
    <property type="evidence" value="ECO:0007669"/>
    <property type="project" value="UniProtKB-KW"/>
</dbReference>
<sequence>MEIKKINIDSQFPLETASEIEALAKGKLFSPIWQTIWWNMMLQKTSYSKKWIFLWIYDEDELVNYAIIEKRKVWFWMFWNFIIWWPHSDIWINKLENELKKIWKEENAVFTQIENLDKMGFHLFKKGWFKKFIERHTAIINLMEDEEKILSNMKQKWRYNIKIAQKNGINVEKVESNKENVETFYNLLTETKDRWEFAVNSSKYFFDFCSYLEENSLWGLYFAKKDDEVLAAWIFVFFWKIAIYYYWASTSDNEKRKYMPAYLLQWNIIQESKKMGFEVFDFLWIADPEDKDSKLAWVTDFKMKLTNEIHIFPESKILIHSKLKYLLLLAKNELRKYLK</sequence>
<comment type="similarity">
    <text evidence="1">Belongs to the FemABX family.</text>
</comment>
<dbReference type="AlphaFoldDB" id="K2F9J0"/>
<keyword evidence="4" id="KW-0573">Peptidoglycan synthesis</keyword>
<dbReference type="PROSITE" id="PS51191">
    <property type="entry name" value="FEMABX"/>
    <property type="match status" value="1"/>
</dbReference>
<feature type="transmembrane region" description="Helical" evidence="7">
    <location>
        <begin position="230"/>
        <end position="247"/>
    </location>
</feature>
<reference evidence="8" key="1">
    <citation type="journal article" date="2012" name="Science">
        <title>Fermentation, hydrogen, and sulfur metabolism in multiple uncultivated bacterial phyla.</title>
        <authorList>
            <person name="Wrighton K.C."/>
            <person name="Thomas B.C."/>
            <person name="Sharon I."/>
            <person name="Miller C.S."/>
            <person name="Castelle C.J."/>
            <person name="VerBerkmoes N.C."/>
            <person name="Wilkins M.J."/>
            <person name="Hettich R.L."/>
            <person name="Lipton M.S."/>
            <person name="Williams K.H."/>
            <person name="Long P.E."/>
            <person name="Banfield J.F."/>
        </authorList>
    </citation>
    <scope>NUCLEOTIDE SEQUENCE [LARGE SCALE GENOMIC DNA]</scope>
</reference>
<evidence type="ECO:0000256" key="1">
    <source>
        <dbReference type="ARBA" id="ARBA00009943"/>
    </source>
</evidence>
<comment type="caution">
    <text evidence="8">The sequence shown here is derived from an EMBL/GenBank/DDBJ whole genome shotgun (WGS) entry which is preliminary data.</text>
</comment>
<proteinExistence type="inferred from homology"/>
<evidence type="ECO:0000256" key="5">
    <source>
        <dbReference type="ARBA" id="ARBA00023315"/>
    </source>
</evidence>